<evidence type="ECO:0000313" key="1">
    <source>
        <dbReference type="EMBL" id="ACG29460.1"/>
    </source>
</evidence>
<reference evidence="1" key="1">
    <citation type="journal article" date="2009" name="Plant Mol. Biol.">
        <title>Insights into corn genes derived from large-scale cDNA sequencing.</title>
        <authorList>
            <person name="Alexandrov N.N."/>
            <person name="Brover V.V."/>
            <person name="Freidin S."/>
            <person name="Troukhan M.E."/>
            <person name="Tatarinova T.V."/>
            <person name="Zhang H."/>
            <person name="Swaller T.J."/>
            <person name="Lu Y.P."/>
            <person name="Bouck J."/>
            <person name="Flavell R.B."/>
            <person name="Feldmann K.A."/>
        </authorList>
    </citation>
    <scope>NUCLEOTIDE SEQUENCE</scope>
</reference>
<evidence type="ECO:0000313" key="2">
    <source>
        <dbReference type="EnsemblPlants" id="Zm00001eb045740_P001"/>
    </source>
</evidence>
<dbReference type="Proteomes" id="UP000007305">
    <property type="component" value="Chromosome 1"/>
</dbReference>
<reference evidence="3" key="2">
    <citation type="submission" date="2015-12" db="EMBL/GenBank/DDBJ databases">
        <title>Update maize B73 reference genome by single molecule sequencing technologies.</title>
        <authorList>
            <consortium name="Maize Genome Sequencing Project"/>
            <person name="Ware D."/>
        </authorList>
    </citation>
    <scope>NUCLEOTIDE SEQUENCE [LARGE SCALE GENOMIC DNA]</scope>
    <source>
        <strain evidence="3">cv. B73</strain>
    </source>
</reference>
<reference evidence="2" key="3">
    <citation type="submission" date="2019-07" db="EMBL/GenBank/DDBJ databases">
        <authorList>
            <person name="Seetharam A."/>
            <person name="Woodhouse M."/>
            <person name="Cannon E."/>
        </authorList>
    </citation>
    <scope>NUCLEOTIDE SEQUENCE [LARGE SCALE GENOMIC DNA]</scope>
    <source>
        <strain evidence="2">cv. B73</strain>
    </source>
</reference>
<evidence type="ECO:0000313" key="3">
    <source>
        <dbReference type="Proteomes" id="UP000007305"/>
    </source>
</evidence>
<dbReference type="HOGENOM" id="CLU_2501222_0_0_1"/>
<reference evidence="2" key="4">
    <citation type="submission" date="2021-05" db="UniProtKB">
        <authorList>
            <consortium name="EnsemblPlants"/>
        </authorList>
    </citation>
    <scope>IDENTIFICATION</scope>
    <source>
        <strain evidence="2">cv. B73</strain>
    </source>
</reference>
<keyword evidence="3" id="KW-1185">Reference proteome</keyword>
<organism evidence="1">
    <name type="scientific">Zea mays</name>
    <name type="common">Maize</name>
    <dbReference type="NCBI Taxonomy" id="4577"/>
    <lineage>
        <taxon>Eukaryota</taxon>
        <taxon>Viridiplantae</taxon>
        <taxon>Streptophyta</taxon>
        <taxon>Embryophyta</taxon>
        <taxon>Tracheophyta</taxon>
        <taxon>Spermatophyta</taxon>
        <taxon>Magnoliopsida</taxon>
        <taxon>Liliopsida</taxon>
        <taxon>Poales</taxon>
        <taxon>Poaceae</taxon>
        <taxon>PACMAD clade</taxon>
        <taxon>Panicoideae</taxon>
        <taxon>Andropogonodae</taxon>
        <taxon>Andropogoneae</taxon>
        <taxon>Tripsacinae</taxon>
        <taxon>Zea</taxon>
    </lineage>
</organism>
<dbReference type="EMBL" id="EU957342">
    <property type="protein sequence ID" value="ACG29460.1"/>
    <property type="molecule type" value="mRNA"/>
</dbReference>
<proteinExistence type="evidence at transcript level"/>
<accession>B6SX77</accession>
<dbReference type="Gramene" id="Zm00001eb045740_T001">
    <property type="protein sequence ID" value="Zm00001eb045740_P001"/>
    <property type="gene ID" value="Zm00001eb045740"/>
</dbReference>
<sequence>MHDSFIAFVLRSGSRRTTQALLGDGAGAGDLAAARGPRRHRRHHPLHHLPLIADDGLFSLHGRMRCDAGVACSSVPQLFCNHKLNT</sequence>
<dbReference type="EnsemblPlants" id="Zm00001eb045740_T001">
    <property type="protein sequence ID" value="Zm00001eb045740_P001"/>
    <property type="gene ID" value="Zm00001eb045740"/>
</dbReference>
<name>B6SX77_MAIZE</name>
<dbReference type="AlphaFoldDB" id="B6SX77"/>
<protein>
    <submittedName>
        <fullName evidence="1 2">Uncharacterized protein</fullName>
    </submittedName>
</protein>